<keyword evidence="4 7" id="KW-0521">NADP</keyword>
<dbReference type="InterPro" id="IPR036291">
    <property type="entry name" value="NAD(P)-bd_dom_sf"/>
</dbReference>
<keyword evidence="6 7" id="KW-0119">Carbohydrate metabolism</keyword>
<comment type="function">
    <text evidence="7">Catalyzes the oxidation of glucose 6-phosphate to 6-phosphogluconolactone.</text>
</comment>
<feature type="binding site" evidence="7">
    <location>
        <position position="231"/>
    </location>
    <ligand>
        <name>substrate</name>
    </ligand>
</feature>
<dbReference type="InterPro" id="IPR001282">
    <property type="entry name" value="G6P_DH"/>
</dbReference>
<evidence type="ECO:0000313" key="11">
    <source>
        <dbReference type="Proteomes" id="UP000727993"/>
    </source>
</evidence>
<dbReference type="PIRSF" id="PIRSF000110">
    <property type="entry name" value="G6PD"/>
    <property type="match status" value="1"/>
</dbReference>
<feature type="domain" description="Glucose-6-phosphate dehydrogenase C-terminal" evidence="9">
    <location>
        <begin position="185"/>
        <end position="456"/>
    </location>
</feature>
<feature type="binding site" evidence="7">
    <location>
        <position position="174"/>
    </location>
    <ligand>
        <name>substrate</name>
    </ligand>
</feature>
<evidence type="ECO:0000256" key="3">
    <source>
        <dbReference type="ARBA" id="ARBA00022526"/>
    </source>
</evidence>
<keyword evidence="5 7" id="KW-0560">Oxidoreductase</keyword>
<evidence type="ECO:0000256" key="4">
    <source>
        <dbReference type="ARBA" id="ARBA00022857"/>
    </source>
</evidence>
<organism evidence="10 11">
    <name type="scientific">Candidatus Neomicrothrix subdominans</name>
    <dbReference type="NCBI Taxonomy" id="2954438"/>
    <lineage>
        <taxon>Bacteria</taxon>
        <taxon>Bacillati</taxon>
        <taxon>Actinomycetota</taxon>
        <taxon>Acidimicrobiia</taxon>
        <taxon>Acidimicrobiales</taxon>
        <taxon>Microthrixaceae</taxon>
        <taxon>Candidatus Neomicrothrix</taxon>
    </lineage>
</organism>
<comment type="catalytic activity">
    <reaction evidence="7">
        <text>D-glucose 6-phosphate + NADP(+) = 6-phospho-D-glucono-1,5-lactone + NADPH + H(+)</text>
        <dbReference type="Rhea" id="RHEA:15841"/>
        <dbReference type="ChEBI" id="CHEBI:15378"/>
        <dbReference type="ChEBI" id="CHEBI:57783"/>
        <dbReference type="ChEBI" id="CHEBI:57955"/>
        <dbReference type="ChEBI" id="CHEBI:58349"/>
        <dbReference type="ChEBI" id="CHEBI:61548"/>
        <dbReference type="EC" id="1.1.1.49"/>
    </reaction>
</comment>
<dbReference type="AlphaFoldDB" id="A0A936TDU4"/>
<dbReference type="InterPro" id="IPR022674">
    <property type="entry name" value="G6P_DH_NAD-bd"/>
</dbReference>
<feature type="binding site" evidence="7">
    <location>
        <position position="212"/>
    </location>
    <ligand>
        <name>substrate</name>
    </ligand>
</feature>
<dbReference type="HAMAP" id="MF_00966">
    <property type="entry name" value="G6PD"/>
    <property type="match status" value="1"/>
</dbReference>
<dbReference type="GO" id="GO:0009051">
    <property type="term" value="P:pentose-phosphate shunt, oxidative branch"/>
    <property type="evidence" value="ECO:0007669"/>
    <property type="project" value="TreeGrafter"/>
</dbReference>
<keyword evidence="3 7" id="KW-0313">Glucose metabolism</keyword>
<dbReference type="PANTHER" id="PTHR23429:SF0">
    <property type="entry name" value="GLUCOSE-6-PHOSPHATE 1-DEHYDROGENASE"/>
    <property type="match status" value="1"/>
</dbReference>
<comment type="pathway">
    <text evidence="1 7">Carbohydrate degradation; pentose phosphate pathway; D-ribulose 5-phosphate from D-glucose 6-phosphate (oxidative stage): step 1/3.</text>
</comment>
<dbReference type="GO" id="GO:0005829">
    <property type="term" value="C:cytosol"/>
    <property type="evidence" value="ECO:0007669"/>
    <property type="project" value="TreeGrafter"/>
</dbReference>
<evidence type="ECO:0000256" key="1">
    <source>
        <dbReference type="ARBA" id="ARBA00004937"/>
    </source>
</evidence>
<dbReference type="Gene3D" id="3.30.360.10">
    <property type="entry name" value="Dihydrodipicolinate Reductase, domain 2"/>
    <property type="match status" value="1"/>
</dbReference>
<dbReference type="EMBL" id="JADJZA010000007">
    <property type="protein sequence ID" value="MBK9297748.1"/>
    <property type="molecule type" value="Genomic_DNA"/>
</dbReference>
<sequence length="485" mass="53348">MTCAGDAAHSDAIILFGPTGDLARKKVFPALYDLALAGRLDVPIVGVASSDWSVDDLRDRVRSSLDEEVDGQLDPAALGAIVDRLSYVSGDYGDDGIFDRVGEALDGAEAPLAYLAIPPSMFETVILGLARIGANDSGRVVVEKPFGRDLASAQELNATLLAHYSDDQVFRIDHFLGKEPTLDLLVFRMANAMFHPAWDRHHIASVQITMAEDFGMEGRGRFYEEVGATRDVVQNHLLQVLALVAMEPPIDTSARELAEEKLKVMRAMRTVEPADVVRGQYDGYRDTDGVAPDSEVETYVALRAWVDSWRWAGVPFFIRAGKAMEETATEVVVEFQNPARMFYADPQSLRPHSNHLRFRMKPGEGVSLLVSVKGPGESIVSQPVDLRYEYDSNRDGPHQDAYARLIGDALRGDQTLFARADAVEEAWRVVDPMVAEGPPVMPYAPGTWGPELHEDLRPDQLTAMLNATPEGGWHRPLLPDDAGRV</sequence>
<name>A0A936TDU4_9ACTN</name>
<evidence type="ECO:0000256" key="6">
    <source>
        <dbReference type="ARBA" id="ARBA00023277"/>
    </source>
</evidence>
<protein>
    <recommendedName>
        <fullName evidence="7">Glucose-6-phosphate 1-dehydrogenase</fullName>
        <shortName evidence="7">G6PD</shortName>
        <ecNumber evidence="7">1.1.1.49</ecNumber>
    </recommendedName>
</protein>
<dbReference type="Proteomes" id="UP000727993">
    <property type="component" value="Unassembled WGS sequence"/>
</dbReference>
<feature type="binding site" evidence="7">
    <location>
        <position position="49"/>
    </location>
    <ligand>
        <name>NADP(+)</name>
        <dbReference type="ChEBI" id="CHEBI:58349"/>
    </ligand>
</feature>
<feature type="active site" description="Proton acceptor" evidence="7">
    <location>
        <position position="236"/>
    </location>
</feature>
<dbReference type="SUPFAM" id="SSF55347">
    <property type="entry name" value="Glyceraldehyde-3-phosphate dehydrogenase-like, C-terminal domain"/>
    <property type="match status" value="1"/>
</dbReference>
<dbReference type="NCBIfam" id="TIGR00871">
    <property type="entry name" value="zwf"/>
    <property type="match status" value="1"/>
</dbReference>
<dbReference type="PANTHER" id="PTHR23429">
    <property type="entry name" value="GLUCOSE-6-PHOSPHATE 1-DEHYDROGENASE G6PD"/>
    <property type="match status" value="1"/>
</dbReference>
<evidence type="ECO:0000313" key="10">
    <source>
        <dbReference type="EMBL" id="MBK9297748.1"/>
    </source>
</evidence>
<proteinExistence type="inferred from homology"/>
<dbReference type="GO" id="GO:0050661">
    <property type="term" value="F:NADP binding"/>
    <property type="evidence" value="ECO:0007669"/>
    <property type="project" value="UniProtKB-UniRule"/>
</dbReference>
<evidence type="ECO:0000256" key="7">
    <source>
        <dbReference type="HAMAP-Rule" id="MF_00966"/>
    </source>
</evidence>
<feature type="domain" description="Glucose-6-phosphate dehydrogenase NAD-binding" evidence="8">
    <location>
        <begin position="14"/>
        <end position="179"/>
    </location>
</feature>
<dbReference type="SUPFAM" id="SSF51735">
    <property type="entry name" value="NAD(P)-binding Rossmann-fold domains"/>
    <property type="match status" value="1"/>
</dbReference>
<feature type="binding site" evidence="7">
    <location>
        <position position="322"/>
    </location>
    <ligand>
        <name>substrate</name>
    </ligand>
</feature>
<reference evidence="10 11" key="1">
    <citation type="submission" date="2020-10" db="EMBL/GenBank/DDBJ databases">
        <title>Connecting structure to function with the recovery of over 1000 high-quality activated sludge metagenome-assembled genomes encoding full-length rRNA genes using long-read sequencing.</title>
        <authorList>
            <person name="Singleton C.M."/>
            <person name="Petriglieri F."/>
            <person name="Kristensen J.M."/>
            <person name="Kirkegaard R.H."/>
            <person name="Michaelsen T.Y."/>
            <person name="Andersen M.H."/>
            <person name="Karst S.M."/>
            <person name="Dueholm M.S."/>
            <person name="Nielsen P.H."/>
            <person name="Albertsen M."/>
        </authorList>
    </citation>
    <scope>NUCLEOTIDE SEQUENCE [LARGE SCALE GENOMIC DNA]</scope>
    <source>
        <strain evidence="10">Lyne_18-Q3-R50-59_MAXAC.006</strain>
    </source>
</reference>
<comment type="caution">
    <text evidence="10">The sequence shown here is derived from an EMBL/GenBank/DDBJ whole genome shotgun (WGS) entry which is preliminary data.</text>
</comment>
<dbReference type="EC" id="1.1.1.49" evidence="7"/>
<evidence type="ECO:0000256" key="5">
    <source>
        <dbReference type="ARBA" id="ARBA00023002"/>
    </source>
</evidence>
<dbReference type="InterPro" id="IPR022675">
    <property type="entry name" value="G6P_DH_C"/>
</dbReference>
<dbReference type="GO" id="GO:0006006">
    <property type="term" value="P:glucose metabolic process"/>
    <property type="evidence" value="ECO:0007669"/>
    <property type="project" value="UniProtKB-KW"/>
</dbReference>
<dbReference type="Pfam" id="PF02781">
    <property type="entry name" value="G6PD_C"/>
    <property type="match status" value="1"/>
</dbReference>
<dbReference type="Gene3D" id="3.40.50.720">
    <property type="entry name" value="NAD(P)-binding Rossmann-like Domain"/>
    <property type="match status" value="1"/>
</dbReference>
<dbReference type="InterPro" id="IPR019796">
    <property type="entry name" value="G6P_DH_AS"/>
</dbReference>
<feature type="binding site" evidence="7">
    <location>
        <position position="144"/>
    </location>
    <ligand>
        <name>NADP(+)</name>
        <dbReference type="ChEBI" id="CHEBI:58349"/>
    </ligand>
</feature>
<feature type="binding site" evidence="7">
    <location>
        <position position="178"/>
    </location>
    <ligand>
        <name>substrate</name>
    </ligand>
</feature>
<comment type="similarity">
    <text evidence="2 7">Belongs to the glucose-6-phosphate dehydrogenase family.</text>
</comment>
<evidence type="ECO:0000256" key="2">
    <source>
        <dbReference type="ARBA" id="ARBA00009975"/>
    </source>
</evidence>
<evidence type="ECO:0000259" key="9">
    <source>
        <dbReference type="Pfam" id="PF02781"/>
    </source>
</evidence>
<comment type="caution">
    <text evidence="7">Lacks conserved residue(s) required for the propagation of feature annotation.</text>
</comment>
<dbReference type="PRINTS" id="PR00079">
    <property type="entry name" value="G6PDHDRGNASE"/>
</dbReference>
<dbReference type="PROSITE" id="PS00069">
    <property type="entry name" value="G6P_DEHYDROGENASE"/>
    <property type="match status" value="1"/>
</dbReference>
<evidence type="ECO:0000259" key="8">
    <source>
        <dbReference type="Pfam" id="PF00479"/>
    </source>
</evidence>
<gene>
    <name evidence="7 10" type="primary">zwf</name>
    <name evidence="10" type="ORF">IPN02_13145</name>
</gene>
<dbReference type="GO" id="GO:0004345">
    <property type="term" value="F:glucose-6-phosphate dehydrogenase activity"/>
    <property type="evidence" value="ECO:0007669"/>
    <property type="project" value="UniProtKB-UniRule"/>
</dbReference>
<dbReference type="Pfam" id="PF00479">
    <property type="entry name" value="G6PD_N"/>
    <property type="match status" value="1"/>
</dbReference>
<accession>A0A936TDU4</accession>